<protein>
    <submittedName>
        <fullName evidence="1">Uncharacterized protein</fullName>
    </submittedName>
</protein>
<evidence type="ECO:0000313" key="2">
    <source>
        <dbReference type="Proteomes" id="UP000789423"/>
    </source>
</evidence>
<keyword evidence="2" id="KW-1185">Reference proteome</keyword>
<accession>A0ABM8YF52</accession>
<comment type="caution">
    <text evidence="1">The sequence shown here is derived from an EMBL/GenBank/DDBJ whole genome shotgun (WGS) entry which is preliminary data.</text>
</comment>
<name>A0ABM8YF52_9BACI</name>
<reference evidence="1 2" key="1">
    <citation type="submission" date="2021-10" db="EMBL/GenBank/DDBJ databases">
        <authorList>
            <person name="Criscuolo A."/>
        </authorList>
    </citation>
    <scope>NUCLEOTIDE SEQUENCE [LARGE SCALE GENOMIC DNA]</scope>
    <source>
        <strain evidence="2">CIP 111899</strain>
    </source>
</reference>
<organism evidence="1 2">
    <name type="scientific">Bacillus rhizoplanae</name>
    <dbReference type="NCBI Taxonomy" id="2880966"/>
    <lineage>
        <taxon>Bacteria</taxon>
        <taxon>Bacillati</taxon>
        <taxon>Bacillota</taxon>
        <taxon>Bacilli</taxon>
        <taxon>Bacillales</taxon>
        <taxon>Bacillaceae</taxon>
        <taxon>Bacillus</taxon>
    </lineage>
</organism>
<proteinExistence type="predicted"/>
<gene>
    <name evidence="1" type="ORF">BACCIP111899_03541</name>
</gene>
<evidence type="ECO:0000313" key="1">
    <source>
        <dbReference type="EMBL" id="CAG9614314.1"/>
    </source>
</evidence>
<dbReference type="RefSeq" id="WP_230576283.1">
    <property type="nucleotide sequence ID" value="NZ_CAKJTI010000025.1"/>
</dbReference>
<dbReference type="Proteomes" id="UP000789423">
    <property type="component" value="Unassembled WGS sequence"/>
</dbReference>
<sequence>MLVGEIAVTAYNNVSSTQGVAASVEEQLAPMEEFGSAAGIPSQMAEDYKC</sequence>
<dbReference type="EMBL" id="CAKJTI010000025">
    <property type="protein sequence ID" value="CAG9614314.1"/>
    <property type="molecule type" value="Genomic_DNA"/>
</dbReference>